<keyword evidence="2" id="KW-1185">Reference proteome</keyword>
<organism evidence="1 2">
    <name type="scientific">Actinacidiphila glaucinigra</name>
    <dbReference type="NCBI Taxonomy" id="235986"/>
    <lineage>
        <taxon>Bacteria</taxon>
        <taxon>Bacillati</taxon>
        <taxon>Actinomycetota</taxon>
        <taxon>Actinomycetes</taxon>
        <taxon>Kitasatosporales</taxon>
        <taxon>Streptomycetaceae</taxon>
        <taxon>Actinacidiphila</taxon>
    </lineage>
</organism>
<evidence type="ECO:0000313" key="1">
    <source>
        <dbReference type="EMBL" id="SNT60320.1"/>
    </source>
</evidence>
<protein>
    <submittedName>
        <fullName evidence="1">Predicted ester cyclase</fullName>
    </submittedName>
</protein>
<dbReference type="InterPro" id="IPR032710">
    <property type="entry name" value="NTF2-like_dom_sf"/>
</dbReference>
<dbReference type="Gene3D" id="3.10.450.50">
    <property type="match status" value="1"/>
</dbReference>
<proteinExistence type="predicted"/>
<evidence type="ECO:0000313" key="2">
    <source>
        <dbReference type="Proteomes" id="UP000198280"/>
    </source>
</evidence>
<dbReference type="PANTHER" id="PTHR38436:SF1">
    <property type="entry name" value="ESTER CYCLASE"/>
    <property type="match status" value="1"/>
</dbReference>
<dbReference type="Proteomes" id="UP000198280">
    <property type="component" value="Unassembled WGS sequence"/>
</dbReference>
<dbReference type="EMBL" id="FZOF01000063">
    <property type="protein sequence ID" value="SNT60320.1"/>
    <property type="molecule type" value="Genomic_DNA"/>
</dbReference>
<dbReference type="InterPro" id="IPR009959">
    <property type="entry name" value="Cyclase_SnoaL-like"/>
</dbReference>
<dbReference type="Pfam" id="PF07366">
    <property type="entry name" value="SnoaL"/>
    <property type="match status" value="1"/>
</dbReference>
<gene>
    <name evidence="1" type="ORF">SAMN05216252_1635</name>
</gene>
<dbReference type="PANTHER" id="PTHR38436">
    <property type="entry name" value="POLYKETIDE CYCLASE SNOAL-LIKE DOMAIN"/>
    <property type="match status" value="1"/>
</dbReference>
<sequence length="134" mass="15402">MSTGMSAEELHDFYLRYVELANKRDFDRMDEFAHDEVIVNGSPVSRDEMVGFFRYHTTAVPDLHWEIQYVIVEGNRIASRLIDTGTPVQEWNGNVPTGASISIAETAFYEIEDGRFKVMWYMMDADALRQQLAG</sequence>
<dbReference type="GO" id="GO:0030638">
    <property type="term" value="P:polyketide metabolic process"/>
    <property type="evidence" value="ECO:0007669"/>
    <property type="project" value="InterPro"/>
</dbReference>
<name>A0A239NZY1_9ACTN</name>
<dbReference type="AlphaFoldDB" id="A0A239NZY1"/>
<dbReference type="SUPFAM" id="SSF54427">
    <property type="entry name" value="NTF2-like"/>
    <property type="match status" value="1"/>
</dbReference>
<accession>A0A239NZY1</accession>
<reference evidence="1 2" key="1">
    <citation type="submission" date="2017-06" db="EMBL/GenBank/DDBJ databases">
        <authorList>
            <person name="Kim H.J."/>
            <person name="Triplett B.A."/>
        </authorList>
    </citation>
    <scope>NUCLEOTIDE SEQUENCE [LARGE SCALE GENOMIC DNA]</scope>
    <source>
        <strain evidence="1 2">CGMCC 4.1858</strain>
    </source>
</reference>